<evidence type="ECO:0000256" key="1">
    <source>
        <dbReference type="ARBA" id="ARBA00038283"/>
    </source>
</evidence>
<name>A0ABU6J320_9BURK</name>
<keyword evidence="4" id="KW-1185">Reference proteome</keyword>
<organism evidence="3 4">
    <name type="scientific">Noviherbaspirillum album</name>
    <dbReference type="NCBI Taxonomy" id="3080276"/>
    <lineage>
        <taxon>Bacteria</taxon>
        <taxon>Pseudomonadati</taxon>
        <taxon>Pseudomonadota</taxon>
        <taxon>Betaproteobacteria</taxon>
        <taxon>Burkholderiales</taxon>
        <taxon>Oxalobacteraceae</taxon>
        <taxon>Noviherbaspirillum</taxon>
    </lineage>
</organism>
<feature type="domain" description="Initiator Rep protein WH1" evidence="2">
    <location>
        <begin position="39"/>
        <end position="173"/>
    </location>
</feature>
<dbReference type="InterPro" id="IPR036388">
    <property type="entry name" value="WH-like_DNA-bd_sf"/>
</dbReference>
<dbReference type="EMBL" id="JAWIIV010000001">
    <property type="protein sequence ID" value="MEC4717930.1"/>
    <property type="molecule type" value="Genomic_DNA"/>
</dbReference>
<evidence type="ECO:0000313" key="3">
    <source>
        <dbReference type="EMBL" id="MEC4717930.1"/>
    </source>
</evidence>
<evidence type="ECO:0000313" key="4">
    <source>
        <dbReference type="Proteomes" id="UP001352263"/>
    </source>
</evidence>
<dbReference type="RefSeq" id="WP_326504674.1">
    <property type="nucleotide sequence ID" value="NZ_JAWIIV010000001.1"/>
</dbReference>
<dbReference type="SUPFAM" id="SSF46785">
    <property type="entry name" value="Winged helix' DNA-binding domain"/>
    <property type="match status" value="1"/>
</dbReference>
<proteinExistence type="inferred from homology"/>
<dbReference type="Pfam" id="PF01051">
    <property type="entry name" value="Rep3_N"/>
    <property type="match status" value="1"/>
</dbReference>
<reference evidence="3 4" key="1">
    <citation type="submission" date="2023-10" db="EMBL/GenBank/DDBJ databases">
        <title>Noviherbaspirillum sp. CPCC 100848 genome assembly.</title>
        <authorList>
            <person name="Li X.Y."/>
            <person name="Fang X.M."/>
        </authorList>
    </citation>
    <scope>NUCLEOTIDE SEQUENCE [LARGE SCALE GENOMIC DNA]</scope>
    <source>
        <strain evidence="3 4">CPCC 100848</strain>
    </source>
</reference>
<protein>
    <submittedName>
        <fullName evidence="3">Replication initiation protein</fullName>
    </submittedName>
</protein>
<comment type="similarity">
    <text evidence="1">Belongs to the initiator RepB protein family.</text>
</comment>
<dbReference type="Proteomes" id="UP001352263">
    <property type="component" value="Unassembled WGS sequence"/>
</dbReference>
<comment type="caution">
    <text evidence="3">The sequence shown here is derived from an EMBL/GenBank/DDBJ whole genome shotgun (WGS) entry which is preliminary data.</text>
</comment>
<dbReference type="InterPro" id="IPR000525">
    <property type="entry name" value="Initiator_Rep_WH1"/>
</dbReference>
<dbReference type="InterPro" id="IPR036390">
    <property type="entry name" value="WH_DNA-bd_sf"/>
</dbReference>
<sequence length="467" mass="53077">MADNATTTRRARSGKKAGEHDYLLRKPVNTLAIVPKSEKITVTARKIYNVMLQYAQRQGVEKERYRARLSEIAIGIDFNSNNTEVIKQYFRQMATTGVEWQSPTTGEGARWSISALIAHADLIQRGNELTLEWSYAPNIKQELLDPQRFAKMSLQVLAALNTMASLVLYEICCRYADNPGGLTARQAWSWWRPVLTGAPDSPASAYQEYKIFNRDVVKKAVKKVNEATDLEIELIEHKSGRSVQDLQFRVKRKQPQLALAERPIEPVDLKTIGNMIRAGIPQDRAEKLLLRYGAKPIDEAIEVMNDRHRRADMEPVRTPEKYLTAILQSGQFGGEKPAAPPARKIYDTKAERLKLIEQFMAMKRAQLNEMFQEMPEADQAQWISRFEQESLPASGAIRKAFQTKGIASQIVRPVFLKFLGNAVWEDGWEKPSDYELTDLAIRIKNEQQALADQRYSGKGRVEIGVLK</sequence>
<accession>A0ABU6J320</accession>
<dbReference type="Gene3D" id="1.10.10.10">
    <property type="entry name" value="Winged helix-like DNA-binding domain superfamily/Winged helix DNA-binding domain"/>
    <property type="match status" value="1"/>
</dbReference>
<gene>
    <name evidence="3" type="ORF">RY831_02095</name>
</gene>
<evidence type="ECO:0000259" key="2">
    <source>
        <dbReference type="Pfam" id="PF01051"/>
    </source>
</evidence>
<dbReference type="Pfam" id="PF21205">
    <property type="entry name" value="Rep3_C"/>
    <property type="match status" value="1"/>
</dbReference>